<protein>
    <recommendedName>
        <fullName evidence="8">Ribonucleoside-diphosphate reductase</fullName>
        <ecNumber evidence="8">1.17.4.1</ecNumber>
    </recommendedName>
</protein>
<keyword evidence="11" id="KW-1185">Reference proteome</keyword>
<dbReference type="InterPro" id="IPR013509">
    <property type="entry name" value="RNR_lsu_N"/>
</dbReference>
<comment type="function">
    <text evidence="6 8">Provides the precursors necessary for DNA synthesis. Catalyzes the biosynthesis of deoxyribonucleotides from the corresponding ribonucleotides.</text>
</comment>
<dbReference type="SUPFAM" id="SSF51998">
    <property type="entry name" value="PFL-like glycyl radical enzymes"/>
    <property type="match status" value="1"/>
</dbReference>
<keyword evidence="2 7" id="KW-0547">Nucleotide-binding</keyword>
<dbReference type="Pfam" id="PF03477">
    <property type="entry name" value="ATP-cone"/>
    <property type="match status" value="1"/>
</dbReference>
<dbReference type="InterPro" id="IPR008926">
    <property type="entry name" value="RNR_R1-su_N"/>
</dbReference>
<organism evidence="10 11">
    <name type="scientific">Iphiclides podalirius</name>
    <name type="common">scarce swallowtail</name>
    <dbReference type="NCBI Taxonomy" id="110791"/>
    <lineage>
        <taxon>Eukaryota</taxon>
        <taxon>Metazoa</taxon>
        <taxon>Ecdysozoa</taxon>
        <taxon>Arthropoda</taxon>
        <taxon>Hexapoda</taxon>
        <taxon>Insecta</taxon>
        <taxon>Pterygota</taxon>
        <taxon>Neoptera</taxon>
        <taxon>Endopterygota</taxon>
        <taxon>Lepidoptera</taxon>
        <taxon>Glossata</taxon>
        <taxon>Ditrysia</taxon>
        <taxon>Papilionoidea</taxon>
        <taxon>Papilionidae</taxon>
        <taxon>Papilioninae</taxon>
        <taxon>Iphiclides</taxon>
    </lineage>
</organism>
<dbReference type="EC" id="1.17.4.1" evidence="8"/>
<keyword evidence="3 7" id="KW-0067">ATP-binding</keyword>
<evidence type="ECO:0000256" key="3">
    <source>
        <dbReference type="ARBA" id="ARBA00022840"/>
    </source>
</evidence>
<keyword evidence="5 8" id="KW-0215">Deoxyribonucleotide synthesis</keyword>
<dbReference type="PANTHER" id="PTHR11573">
    <property type="entry name" value="RIBONUCLEOSIDE-DIPHOSPHATE REDUCTASE LARGE CHAIN"/>
    <property type="match status" value="1"/>
</dbReference>
<evidence type="ECO:0000256" key="2">
    <source>
        <dbReference type="ARBA" id="ARBA00022741"/>
    </source>
</evidence>
<name>A0ABN8J752_9NEOP</name>
<evidence type="ECO:0000256" key="7">
    <source>
        <dbReference type="PROSITE-ProRule" id="PRU00492"/>
    </source>
</evidence>
<dbReference type="PANTHER" id="PTHR11573:SF6">
    <property type="entry name" value="RIBONUCLEOSIDE-DIPHOSPHATE REDUCTASE LARGE SUBUNIT"/>
    <property type="match status" value="1"/>
</dbReference>
<evidence type="ECO:0000259" key="9">
    <source>
        <dbReference type="PROSITE" id="PS51161"/>
    </source>
</evidence>
<comment type="catalytic activity">
    <reaction evidence="8">
        <text>a 2'-deoxyribonucleoside 5'-diphosphate + [thioredoxin]-disulfide + H2O = a ribonucleoside 5'-diphosphate + [thioredoxin]-dithiol</text>
        <dbReference type="Rhea" id="RHEA:23252"/>
        <dbReference type="Rhea" id="RHEA-COMP:10698"/>
        <dbReference type="Rhea" id="RHEA-COMP:10700"/>
        <dbReference type="ChEBI" id="CHEBI:15377"/>
        <dbReference type="ChEBI" id="CHEBI:29950"/>
        <dbReference type="ChEBI" id="CHEBI:50058"/>
        <dbReference type="ChEBI" id="CHEBI:57930"/>
        <dbReference type="ChEBI" id="CHEBI:73316"/>
        <dbReference type="EC" id="1.17.4.1"/>
    </reaction>
</comment>
<feature type="domain" description="ATP-cone" evidence="9">
    <location>
        <begin position="8"/>
        <end position="99"/>
    </location>
</feature>
<evidence type="ECO:0000256" key="4">
    <source>
        <dbReference type="ARBA" id="ARBA00023002"/>
    </source>
</evidence>
<dbReference type="EMBL" id="OW152821">
    <property type="protein sequence ID" value="CAH2076334.1"/>
    <property type="molecule type" value="Genomic_DNA"/>
</dbReference>
<dbReference type="PROSITE" id="PS51161">
    <property type="entry name" value="ATP_CONE"/>
    <property type="match status" value="1"/>
</dbReference>
<dbReference type="Proteomes" id="UP000837857">
    <property type="component" value="Chromosome 9"/>
</dbReference>
<dbReference type="InterPro" id="IPR039718">
    <property type="entry name" value="Rrm1"/>
</dbReference>
<accession>A0ABN8J752</accession>
<dbReference type="SUPFAM" id="SSF48168">
    <property type="entry name" value="R1 subunit of ribonucleotide reductase, N-terminal domain"/>
    <property type="match status" value="1"/>
</dbReference>
<feature type="non-terminal residue" evidence="10">
    <location>
        <position position="1"/>
    </location>
</feature>
<dbReference type="Pfam" id="PF02867">
    <property type="entry name" value="Ribonuc_red_lgC"/>
    <property type="match status" value="1"/>
</dbReference>
<keyword evidence="4 8" id="KW-0560">Oxidoreductase</keyword>
<evidence type="ECO:0000313" key="11">
    <source>
        <dbReference type="Proteomes" id="UP000837857"/>
    </source>
</evidence>
<dbReference type="Gene3D" id="3.20.70.20">
    <property type="match status" value="2"/>
</dbReference>
<gene>
    <name evidence="10" type="ORF">IPOD504_LOCUS17237</name>
</gene>
<proteinExistence type="inferred from homology"/>
<dbReference type="InterPro" id="IPR000788">
    <property type="entry name" value="RNR_lg_C"/>
</dbReference>
<comment type="similarity">
    <text evidence="1 8">Belongs to the ribonucleoside diphosphate reductase large chain family.</text>
</comment>
<evidence type="ECO:0000256" key="1">
    <source>
        <dbReference type="ARBA" id="ARBA00010406"/>
    </source>
</evidence>
<dbReference type="InterPro" id="IPR005144">
    <property type="entry name" value="ATP-cone_dom"/>
</dbReference>
<evidence type="ECO:0000313" key="10">
    <source>
        <dbReference type="EMBL" id="CAH2076334.1"/>
    </source>
</evidence>
<evidence type="ECO:0000256" key="6">
    <source>
        <dbReference type="ARBA" id="ARBA00024942"/>
    </source>
</evidence>
<evidence type="ECO:0000256" key="5">
    <source>
        <dbReference type="ARBA" id="ARBA00023116"/>
    </source>
</evidence>
<dbReference type="Pfam" id="PF00317">
    <property type="entry name" value="Ribonuc_red_lgN"/>
    <property type="match status" value="1"/>
</dbReference>
<reference evidence="10" key="1">
    <citation type="submission" date="2022-03" db="EMBL/GenBank/DDBJ databases">
        <authorList>
            <person name="Martin H S."/>
        </authorList>
    </citation>
    <scope>NUCLEOTIDE SEQUENCE</scope>
</reference>
<sequence>MVGKSNKLYVYKRGGRMEEVHIDKITSRIKKLCYGLNMDFVDPVSITLKVISGIYSGVTTVELDNLAAETAATMTTDHPDYAVLAARLAISNLHKETKKHFSDVMTDLYNIINPHTQKSTPMISDFHYKIIMENKERLDSAIVYDRDFKYNYFGFKTLERSYLLKINNKVAERPQHMLMRVSIGIHGEDIDGAIETYNLLSEKYFTHASPTLFSAATPRPQLSSCFLISMKDDSIEGIYDTLKQCALISKSAGDLFMKRVEKDEKWSLMCPHDCPGLADCWGEEFEKLYEKYEQDKRFVKQYDSLGELGLAPHSPHLRSAILARSAPLPRSA</sequence>
<evidence type="ECO:0000256" key="8">
    <source>
        <dbReference type="RuleBase" id="RU003410"/>
    </source>
</evidence>